<dbReference type="AlphaFoldDB" id="A0A9P8NZG4"/>
<dbReference type="Proteomes" id="UP000769157">
    <property type="component" value="Unassembled WGS sequence"/>
</dbReference>
<reference evidence="1" key="1">
    <citation type="journal article" date="2021" name="Open Biol.">
        <title>Shared evolutionary footprints suggest mitochondrial oxidative damage underlies multiple complex I losses in fungi.</title>
        <authorList>
            <person name="Schikora-Tamarit M.A."/>
            <person name="Marcet-Houben M."/>
            <person name="Nosek J."/>
            <person name="Gabaldon T."/>
        </authorList>
    </citation>
    <scope>NUCLEOTIDE SEQUENCE</scope>
    <source>
        <strain evidence="1">CBS6075</strain>
    </source>
</reference>
<protein>
    <submittedName>
        <fullName evidence="1">Uncharacterized protein</fullName>
    </submittedName>
</protein>
<comment type="caution">
    <text evidence="1">The sequence shown here is derived from an EMBL/GenBank/DDBJ whole genome shotgun (WGS) entry which is preliminary data.</text>
</comment>
<reference evidence="1" key="2">
    <citation type="submission" date="2021-01" db="EMBL/GenBank/DDBJ databases">
        <authorList>
            <person name="Schikora-Tamarit M.A."/>
        </authorList>
    </citation>
    <scope>NUCLEOTIDE SEQUENCE</scope>
    <source>
        <strain evidence="1">CBS6075</strain>
    </source>
</reference>
<keyword evidence="2" id="KW-1185">Reference proteome</keyword>
<name>A0A9P8NZG4_9ASCO</name>
<dbReference type="OrthoDB" id="3992351at2759"/>
<evidence type="ECO:0000313" key="1">
    <source>
        <dbReference type="EMBL" id="KAH3662096.1"/>
    </source>
</evidence>
<proteinExistence type="predicted"/>
<gene>
    <name evidence="1" type="ORF">OGAPHI_006277</name>
</gene>
<accession>A0A9P8NZG4</accession>
<sequence>MTNHTQRKLNSKYLLAEKDRWAHDPYQRYFAVKANEPLPAGWRISLDNKNSRFSHEYIPLATKTASHPKDAVPECTSHFSYTTPNETPHELPSKSPLILCKGTLKCNDTYPTYPSPDDSEIVTELLPKPIHVSSLSHTTTKPDLGEISRSHTKYVGHSEPNLAILNQGKQKSTAKFPRLFTGT</sequence>
<organism evidence="1 2">
    <name type="scientific">Ogataea philodendri</name>
    <dbReference type="NCBI Taxonomy" id="1378263"/>
    <lineage>
        <taxon>Eukaryota</taxon>
        <taxon>Fungi</taxon>
        <taxon>Dikarya</taxon>
        <taxon>Ascomycota</taxon>
        <taxon>Saccharomycotina</taxon>
        <taxon>Pichiomycetes</taxon>
        <taxon>Pichiales</taxon>
        <taxon>Pichiaceae</taxon>
        <taxon>Ogataea</taxon>
    </lineage>
</organism>
<dbReference type="EMBL" id="JAEUBE010000414">
    <property type="protein sequence ID" value="KAH3662096.1"/>
    <property type="molecule type" value="Genomic_DNA"/>
</dbReference>
<dbReference type="RefSeq" id="XP_046059200.1">
    <property type="nucleotide sequence ID" value="XM_046207547.1"/>
</dbReference>
<evidence type="ECO:0000313" key="2">
    <source>
        <dbReference type="Proteomes" id="UP000769157"/>
    </source>
</evidence>
<dbReference type="GeneID" id="70238241"/>